<dbReference type="InterPro" id="IPR003594">
    <property type="entry name" value="HATPase_dom"/>
</dbReference>
<dbReference type="InterPro" id="IPR013656">
    <property type="entry name" value="PAS_4"/>
</dbReference>
<dbReference type="InterPro" id="IPR005467">
    <property type="entry name" value="His_kinase_dom"/>
</dbReference>
<evidence type="ECO:0000313" key="17">
    <source>
        <dbReference type="Proteomes" id="UP000679690"/>
    </source>
</evidence>
<dbReference type="Gene3D" id="3.30.565.10">
    <property type="entry name" value="Histidine kinase-like ATPase, C-terminal domain"/>
    <property type="match status" value="1"/>
</dbReference>
<evidence type="ECO:0000313" key="16">
    <source>
        <dbReference type="EMBL" id="MBO3740124.1"/>
    </source>
</evidence>
<dbReference type="SMART" id="SM00091">
    <property type="entry name" value="PAS"/>
    <property type="match status" value="1"/>
</dbReference>
<feature type="domain" description="PAS" evidence="14">
    <location>
        <begin position="38"/>
        <end position="108"/>
    </location>
</feature>
<dbReference type="InterPro" id="IPR035965">
    <property type="entry name" value="PAS-like_dom_sf"/>
</dbReference>
<dbReference type="SUPFAM" id="SSF55785">
    <property type="entry name" value="PYP-like sensor domain (PAS domain)"/>
    <property type="match status" value="1"/>
</dbReference>
<dbReference type="SMART" id="SM00448">
    <property type="entry name" value="REC"/>
    <property type="match status" value="1"/>
</dbReference>
<comment type="caution">
    <text evidence="16">The sequence shown here is derived from an EMBL/GenBank/DDBJ whole genome shotgun (WGS) entry which is preliminary data.</text>
</comment>
<dbReference type="SUPFAM" id="SSF47384">
    <property type="entry name" value="Homodimeric domain of signal transducing histidine kinase"/>
    <property type="match status" value="1"/>
</dbReference>
<dbReference type="InterPro" id="IPR000014">
    <property type="entry name" value="PAS"/>
</dbReference>
<dbReference type="SUPFAM" id="SSF52172">
    <property type="entry name" value="CheY-like"/>
    <property type="match status" value="1"/>
</dbReference>
<feature type="coiled-coil region" evidence="11">
    <location>
        <begin position="142"/>
        <end position="175"/>
    </location>
</feature>
<dbReference type="Gene3D" id="3.40.50.2300">
    <property type="match status" value="1"/>
</dbReference>
<dbReference type="SMART" id="SM00387">
    <property type="entry name" value="HATPase_c"/>
    <property type="match status" value="1"/>
</dbReference>
<dbReference type="Pfam" id="PF02518">
    <property type="entry name" value="HATPase_c"/>
    <property type="match status" value="1"/>
</dbReference>
<organism evidence="16 17">
    <name type="scientific">Actinoplanes flavus</name>
    <dbReference type="NCBI Taxonomy" id="2820290"/>
    <lineage>
        <taxon>Bacteria</taxon>
        <taxon>Bacillati</taxon>
        <taxon>Actinomycetota</taxon>
        <taxon>Actinomycetes</taxon>
        <taxon>Micromonosporales</taxon>
        <taxon>Micromonosporaceae</taxon>
        <taxon>Actinoplanes</taxon>
    </lineage>
</organism>
<dbReference type="PRINTS" id="PR00344">
    <property type="entry name" value="BCTRLSENSOR"/>
</dbReference>
<feature type="modified residue" description="4-aspartylphosphate" evidence="10">
    <location>
        <position position="468"/>
    </location>
</feature>
<dbReference type="PANTHER" id="PTHR43065:SF46">
    <property type="entry name" value="C4-DICARBOXYLATE TRANSPORT SENSOR PROTEIN DCTB"/>
    <property type="match status" value="1"/>
</dbReference>
<dbReference type="PANTHER" id="PTHR43065">
    <property type="entry name" value="SENSOR HISTIDINE KINASE"/>
    <property type="match status" value="1"/>
</dbReference>
<dbReference type="InterPro" id="IPR036890">
    <property type="entry name" value="HATPase_C_sf"/>
</dbReference>
<dbReference type="Pfam" id="PF00072">
    <property type="entry name" value="Response_reg"/>
    <property type="match status" value="1"/>
</dbReference>
<evidence type="ECO:0000256" key="3">
    <source>
        <dbReference type="ARBA" id="ARBA00012438"/>
    </source>
</evidence>
<evidence type="ECO:0000259" key="13">
    <source>
        <dbReference type="PROSITE" id="PS50110"/>
    </source>
</evidence>
<dbReference type="InterPro" id="IPR003661">
    <property type="entry name" value="HisK_dim/P_dom"/>
</dbReference>
<dbReference type="EC" id="2.7.13.3" evidence="3"/>
<dbReference type="CDD" id="cd00130">
    <property type="entry name" value="PAS"/>
    <property type="match status" value="1"/>
</dbReference>
<evidence type="ECO:0000256" key="11">
    <source>
        <dbReference type="SAM" id="Coils"/>
    </source>
</evidence>
<dbReference type="InterPro" id="IPR011006">
    <property type="entry name" value="CheY-like_superfamily"/>
</dbReference>
<dbReference type="EMBL" id="JAGFNS010000014">
    <property type="protein sequence ID" value="MBO3740124.1"/>
    <property type="molecule type" value="Genomic_DNA"/>
</dbReference>
<evidence type="ECO:0000256" key="2">
    <source>
        <dbReference type="ARBA" id="ARBA00004236"/>
    </source>
</evidence>
<dbReference type="SMART" id="SM00388">
    <property type="entry name" value="HisKA"/>
    <property type="match status" value="1"/>
</dbReference>
<evidence type="ECO:0000256" key="1">
    <source>
        <dbReference type="ARBA" id="ARBA00000085"/>
    </source>
</evidence>
<keyword evidence="17" id="KW-1185">Reference proteome</keyword>
<dbReference type="Proteomes" id="UP000679690">
    <property type="component" value="Unassembled WGS sequence"/>
</dbReference>
<dbReference type="Gene3D" id="3.30.450.20">
    <property type="entry name" value="PAS domain"/>
    <property type="match status" value="1"/>
</dbReference>
<reference evidence="16 17" key="1">
    <citation type="submission" date="2021-03" db="EMBL/GenBank/DDBJ databases">
        <title>Actinoplanes flavus sp. nov., a novel actinomycete isolated from Coconut Palm rhizosphere soil.</title>
        <authorList>
            <person name="Luo X."/>
        </authorList>
    </citation>
    <scope>NUCLEOTIDE SEQUENCE [LARGE SCALE GENOMIC DNA]</scope>
    <source>
        <strain evidence="16 17">NEAU-H7</strain>
    </source>
</reference>
<keyword evidence="9" id="KW-0902">Two-component regulatory system</keyword>
<dbReference type="SUPFAM" id="SSF55874">
    <property type="entry name" value="ATPase domain of HSP90 chaperone/DNA topoisomerase II/histidine kinase"/>
    <property type="match status" value="1"/>
</dbReference>
<evidence type="ECO:0000256" key="6">
    <source>
        <dbReference type="ARBA" id="ARBA00022741"/>
    </source>
</evidence>
<protein>
    <recommendedName>
        <fullName evidence="3">histidine kinase</fullName>
        <ecNumber evidence="3">2.7.13.3</ecNumber>
    </recommendedName>
</protein>
<evidence type="ECO:0000259" key="15">
    <source>
        <dbReference type="PROSITE" id="PS50113"/>
    </source>
</evidence>
<evidence type="ECO:0000256" key="5">
    <source>
        <dbReference type="ARBA" id="ARBA00022679"/>
    </source>
</evidence>
<dbReference type="Pfam" id="PF08448">
    <property type="entry name" value="PAS_4"/>
    <property type="match status" value="1"/>
</dbReference>
<dbReference type="PROSITE" id="PS50112">
    <property type="entry name" value="PAS"/>
    <property type="match status" value="1"/>
</dbReference>
<dbReference type="PROSITE" id="PS50109">
    <property type="entry name" value="HIS_KIN"/>
    <property type="match status" value="1"/>
</dbReference>
<dbReference type="InterPro" id="IPR036097">
    <property type="entry name" value="HisK_dim/P_sf"/>
</dbReference>
<keyword evidence="8" id="KW-0067">ATP-binding</keyword>
<dbReference type="InterPro" id="IPR001789">
    <property type="entry name" value="Sig_transdc_resp-reg_receiver"/>
</dbReference>
<feature type="domain" description="Response regulatory" evidence="13">
    <location>
        <begin position="421"/>
        <end position="533"/>
    </location>
</feature>
<comment type="subcellular location">
    <subcellularLocation>
        <location evidence="2">Cell membrane</location>
    </subcellularLocation>
</comment>
<dbReference type="PROSITE" id="PS50110">
    <property type="entry name" value="RESPONSE_REGULATORY"/>
    <property type="match status" value="1"/>
</dbReference>
<evidence type="ECO:0000256" key="7">
    <source>
        <dbReference type="ARBA" id="ARBA00022777"/>
    </source>
</evidence>
<evidence type="ECO:0000259" key="14">
    <source>
        <dbReference type="PROSITE" id="PS50112"/>
    </source>
</evidence>
<keyword evidence="4 10" id="KW-0597">Phosphoprotein</keyword>
<dbReference type="NCBIfam" id="TIGR00229">
    <property type="entry name" value="sensory_box"/>
    <property type="match status" value="1"/>
</dbReference>
<dbReference type="Pfam" id="PF00512">
    <property type="entry name" value="HisKA"/>
    <property type="match status" value="1"/>
</dbReference>
<keyword evidence="11" id="KW-0175">Coiled coil</keyword>
<evidence type="ECO:0000259" key="12">
    <source>
        <dbReference type="PROSITE" id="PS50109"/>
    </source>
</evidence>
<dbReference type="CDD" id="cd00082">
    <property type="entry name" value="HisKA"/>
    <property type="match status" value="1"/>
</dbReference>
<keyword evidence="5" id="KW-0808">Transferase</keyword>
<proteinExistence type="predicted"/>
<sequence>MMLPTRALAGAVVAGAAAIGWASSRRSRRAPGNLGTRTQAMLAAIAEQSSDPIIACTLDGTVIAWNSSAERLYGWTAAEVLGHHFGDLLSPDRRGALEQVLRRLAAGEHIHEEEIRRKRKDGTPLLVSTDVSPIRDRNGTVVAAAARECDVTERKQREAEEKAAMEQSVRAAQMESLGQLAGGVAHDFNNLLAIILNYTDFIADEVTGEAARDLSRIRDAADRARSLTGQLLLFAKRDPGRVEVVDLNDVVTGSTDLLGRTIGANIHLVARPRAGAIPVAANRGRLEQIMLNLVINARDAMPDGGVVVIETDFTEVTDGPEAPLPPGRYARLTVSDTGTGMSAEVRDRLFEPFFTTKPADRGTGLGLSTVYGIVGDAGGHIGVESEPGAGTTFRILLPPADSPAPPASAAPPGPSYGRGERVLVIEDEVFVRDVVVRILQENGYRTTTVGENSLDEVDLADVSLLVTDIVLPGRPGPEVAAELRLRQPDLRVLFMSGYSESELRRRYHIADSTRIVQKPFTAVELLATVGEALSGAPTVARPR</sequence>
<dbReference type="Gene3D" id="1.10.287.130">
    <property type="match status" value="1"/>
</dbReference>
<evidence type="ECO:0000256" key="9">
    <source>
        <dbReference type="ARBA" id="ARBA00023012"/>
    </source>
</evidence>
<evidence type="ECO:0000256" key="4">
    <source>
        <dbReference type="ARBA" id="ARBA00022553"/>
    </source>
</evidence>
<dbReference type="InterPro" id="IPR004358">
    <property type="entry name" value="Sig_transdc_His_kin-like_C"/>
</dbReference>
<comment type="catalytic activity">
    <reaction evidence="1">
        <text>ATP + protein L-histidine = ADP + protein N-phospho-L-histidine.</text>
        <dbReference type="EC" id="2.7.13.3"/>
    </reaction>
</comment>
<name>A0ABS3UMV8_9ACTN</name>
<keyword evidence="6" id="KW-0547">Nucleotide-binding</keyword>
<gene>
    <name evidence="16" type="ORF">J5X75_21715</name>
</gene>
<accession>A0ABS3UMV8</accession>
<feature type="domain" description="PAC" evidence="15">
    <location>
        <begin position="111"/>
        <end position="163"/>
    </location>
</feature>
<dbReference type="InterPro" id="IPR000700">
    <property type="entry name" value="PAS-assoc_C"/>
</dbReference>
<feature type="domain" description="Histidine kinase" evidence="12">
    <location>
        <begin position="183"/>
        <end position="401"/>
    </location>
</feature>
<evidence type="ECO:0000256" key="10">
    <source>
        <dbReference type="PROSITE-ProRule" id="PRU00169"/>
    </source>
</evidence>
<evidence type="ECO:0000256" key="8">
    <source>
        <dbReference type="ARBA" id="ARBA00022840"/>
    </source>
</evidence>
<keyword evidence="7" id="KW-0418">Kinase</keyword>
<dbReference type="PROSITE" id="PS50113">
    <property type="entry name" value="PAC"/>
    <property type="match status" value="1"/>
</dbReference>